<evidence type="ECO:0000313" key="3">
    <source>
        <dbReference type="Proteomes" id="UP000298030"/>
    </source>
</evidence>
<feature type="region of interest" description="Disordered" evidence="1">
    <location>
        <begin position="76"/>
        <end position="95"/>
    </location>
</feature>
<comment type="caution">
    <text evidence="2">The sequence shown here is derived from an EMBL/GenBank/DDBJ whole genome shotgun (WGS) entry which is preliminary data.</text>
</comment>
<gene>
    <name evidence="2" type="ORF">FA13DRAFT_1832692</name>
</gene>
<name>A0A4Y7SHI2_COPMI</name>
<feature type="compositionally biased region" description="Polar residues" evidence="1">
    <location>
        <begin position="77"/>
        <end position="87"/>
    </location>
</feature>
<dbReference type="AlphaFoldDB" id="A0A4Y7SHI2"/>
<dbReference type="EMBL" id="QPFP01000115">
    <property type="protein sequence ID" value="TEB21295.1"/>
    <property type="molecule type" value="Genomic_DNA"/>
</dbReference>
<feature type="compositionally biased region" description="Polar residues" evidence="1">
    <location>
        <begin position="159"/>
        <end position="169"/>
    </location>
</feature>
<accession>A0A4Y7SHI2</accession>
<dbReference type="Proteomes" id="UP000298030">
    <property type="component" value="Unassembled WGS sequence"/>
</dbReference>
<feature type="region of interest" description="Disordered" evidence="1">
    <location>
        <begin position="105"/>
        <end position="185"/>
    </location>
</feature>
<organism evidence="2 3">
    <name type="scientific">Coprinellus micaceus</name>
    <name type="common">Glistening ink-cap mushroom</name>
    <name type="synonym">Coprinus micaceus</name>
    <dbReference type="NCBI Taxonomy" id="71717"/>
    <lineage>
        <taxon>Eukaryota</taxon>
        <taxon>Fungi</taxon>
        <taxon>Dikarya</taxon>
        <taxon>Basidiomycota</taxon>
        <taxon>Agaricomycotina</taxon>
        <taxon>Agaricomycetes</taxon>
        <taxon>Agaricomycetidae</taxon>
        <taxon>Agaricales</taxon>
        <taxon>Agaricineae</taxon>
        <taxon>Psathyrellaceae</taxon>
        <taxon>Coprinellus</taxon>
    </lineage>
</organism>
<evidence type="ECO:0000313" key="2">
    <source>
        <dbReference type="EMBL" id="TEB21295.1"/>
    </source>
</evidence>
<feature type="compositionally biased region" description="Acidic residues" evidence="1">
    <location>
        <begin position="132"/>
        <end position="155"/>
    </location>
</feature>
<sequence length="205" mass="22580">MTDAVIRGARNEGLETVRPKKQMNKAVIRELSKGMTEEQFWATFVQCLFCKAVIFRETFGANHTCDIETHQSRRYNPYSTPAKTSMKATRPRAVASRLQRTYALTNIPNGPIPTAPFPGINEGQAPSVFSEGDTDIEPLGDGDGDSSETASDEDEGRASGSSVPTGETSSDTEEEPIFSSDVELPSITQVFEQWRQEKRVARRSG</sequence>
<keyword evidence="3" id="KW-1185">Reference proteome</keyword>
<protein>
    <submittedName>
        <fullName evidence="2">Uncharacterized protein</fullName>
    </submittedName>
</protein>
<reference evidence="2 3" key="1">
    <citation type="journal article" date="2019" name="Nat. Ecol. Evol.">
        <title>Megaphylogeny resolves global patterns of mushroom evolution.</title>
        <authorList>
            <person name="Varga T."/>
            <person name="Krizsan K."/>
            <person name="Foldi C."/>
            <person name="Dima B."/>
            <person name="Sanchez-Garcia M."/>
            <person name="Sanchez-Ramirez S."/>
            <person name="Szollosi G.J."/>
            <person name="Szarkandi J.G."/>
            <person name="Papp V."/>
            <person name="Albert L."/>
            <person name="Andreopoulos W."/>
            <person name="Angelini C."/>
            <person name="Antonin V."/>
            <person name="Barry K.W."/>
            <person name="Bougher N.L."/>
            <person name="Buchanan P."/>
            <person name="Buyck B."/>
            <person name="Bense V."/>
            <person name="Catcheside P."/>
            <person name="Chovatia M."/>
            <person name="Cooper J."/>
            <person name="Damon W."/>
            <person name="Desjardin D."/>
            <person name="Finy P."/>
            <person name="Geml J."/>
            <person name="Haridas S."/>
            <person name="Hughes K."/>
            <person name="Justo A."/>
            <person name="Karasinski D."/>
            <person name="Kautmanova I."/>
            <person name="Kiss B."/>
            <person name="Kocsube S."/>
            <person name="Kotiranta H."/>
            <person name="LaButti K.M."/>
            <person name="Lechner B.E."/>
            <person name="Liimatainen K."/>
            <person name="Lipzen A."/>
            <person name="Lukacs Z."/>
            <person name="Mihaltcheva S."/>
            <person name="Morgado L.N."/>
            <person name="Niskanen T."/>
            <person name="Noordeloos M.E."/>
            <person name="Ohm R.A."/>
            <person name="Ortiz-Santana B."/>
            <person name="Ovrebo C."/>
            <person name="Racz N."/>
            <person name="Riley R."/>
            <person name="Savchenko A."/>
            <person name="Shiryaev A."/>
            <person name="Soop K."/>
            <person name="Spirin V."/>
            <person name="Szebenyi C."/>
            <person name="Tomsovsky M."/>
            <person name="Tulloss R.E."/>
            <person name="Uehling J."/>
            <person name="Grigoriev I.V."/>
            <person name="Vagvolgyi C."/>
            <person name="Papp T."/>
            <person name="Martin F.M."/>
            <person name="Miettinen O."/>
            <person name="Hibbett D.S."/>
            <person name="Nagy L.G."/>
        </authorList>
    </citation>
    <scope>NUCLEOTIDE SEQUENCE [LARGE SCALE GENOMIC DNA]</scope>
    <source>
        <strain evidence="2 3">FP101781</strain>
    </source>
</reference>
<evidence type="ECO:0000256" key="1">
    <source>
        <dbReference type="SAM" id="MobiDB-lite"/>
    </source>
</evidence>
<proteinExistence type="predicted"/>